<sequence length="83" mass="9294">MATFQSFHCDLDTTTGLPRKLKIVPFQSHANDSSVSAVIPISTIHRLAVLISGPYQKRHKSPIKDWQKLTFKTCFAIPVADNQ</sequence>
<dbReference type="AlphaFoldDB" id="A0AAV4SL36"/>
<name>A0AAV4SL36_CAEEX</name>
<gene>
    <name evidence="1" type="ORF">CEXT_664261</name>
</gene>
<accession>A0AAV4SL36</accession>
<evidence type="ECO:0000313" key="1">
    <source>
        <dbReference type="EMBL" id="GIY34034.1"/>
    </source>
</evidence>
<evidence type="ECO:0000313" key="2">
    <source>
        <dbReference type="Proteomes" id="UP001054945"/>
    </source>
</evidence>
<dbReference type="EMBL" id="BPLR01009715">
    <property type="protein sequence ID" value="GIY34034.1"/>
    <property type="molecule type" value="Genomic_DNA"/>
</dbReference>
<protein>
    <submittedName>
        <fullName evidence="1">Uncharacterized protein</fullName>
    </submittedName>
</protein>
<comment type="caution">
    <text evidence="1">The sequence shown here is derived from an EMBL/GenBank/DDBJ whole genome shotgun (WGS) entry which is preliminary data.</text>
</comment>
<organism evidence="1 2">
    <name type="scientific">Caerostris extrusa</name>
    <name type="common">Bark spider</name>
    <name type="synonym">Caerostris bankana</name>
    <dbReference type="NCBI Taxonomy" id="172846"/>
    <lineage>
        <taxon>Eukaryota</taxon>
        <taxon>Metazoa</taxon>
        <taxon>Ecdysozoa</taxon>
        <taxon>Arthropoda</taxon>
        <taxon>Chelicerata</taxon>
        <taxon>Arachnida</taxon>
        <taxon>Araneae</taxon>
        <taxon>Araneomorphae</taxon>
        <taxon>Entelegynae</taxon>
        <taxon>Araneoidea</taxon>
        <taxon>Araneidae</taxon>
        <taxon>Caerostris</taxon>
    </lineage>
</organism>
<reference evidence="1 2" key="1">
    <citation type="submission" date="2021-06" db="EMBL/GenBank/DDBJ databases">
        <title>Caerostris extrusa draft genome.</title>
        <authorList>
            <person name="Kono N."/>
            <person name="Arakawa K."/>
        </authorList>
    </citation>
    <scope>NUCLEOTIDE SEQUENCE [LARGE SCALE GENOMIC DNA]</scope>
</reference>
<dbReference type="Proteomes" id="UP001054945">
    <property type="component" value="Unassembled WGS sequence"/>
</dbReference>
<keyword evidence="2" id="KW-1185">Reference proteome</keyword>
<proteinExistence type="predicted"/>